<dbReference type="Proteomes" id="UP000053555">
    <property type="component" value="Unassembled WGS sequence"/>
</dbReference>
<dbReference type="PRINTS" id="PR00326">
    <property type="entry name" value="GTP1OBG"/>
</dbReference>
<feature type="region of interest" description="Disordered" evidence="7">
    <location>
        <begin position="414"/>
        <end position="525"/>
    </location>
</feature>
<proteinExistence type="predicted"/>
<dbReference type="GO" id="GO:0005525">
    <property type="term" value="F:GTP binding"/>
    <property type="evidence" value="ECO:0007669"/>
    <property type="project" value="UniProtKB-KW"/>
</dbReference>
<feature type="region of interest" description="Disordered" evidence="7">
    <location>
        <begin position="26"/>
        <end position="58"/>
    </location>
</feature>
<dbReference type="InterPro" id="IPR027417">
    <property type="entry name" value="P-loop_NTPase"/>
</dbReference>
<dbReference type="Pfam" id="PF08701">
    <property type="entry name" value="GN3L_Grn1"/>
    <property type="match status" value="1"/>
</dbReference>
<evidence type="ECO:0000256" key="4">
    <source>
        <dbReference type="ARBA" id="ARBA00023134"/>
    </source>
</evidence>
<feature type="domain" description="G" evidence="8">
    <location>
        <begin position="193"/>
        <end position="270"/>
    </location>
</feature>
<sequence>MVKKSKKSKSKRVSLKKKYKVIRKVREHNRKKTKEAKKLRLSGKKKVEKDPGIPNDWPFKEQELKALEARRAKAIEELEQKKAERKERARKRKLGLLEDEDNSKLSEMNTLKGSTVGKTKDSSDRAFYKDLVKVIEASDVLLEVLDARDPLGTRCVDIEKMVMKSGPDKRLVLLLNKIGSSLITFHFIKKSITVGLIGLPNVGKSSLINSLKRSHVVNVGSTPGLTRSMQEVHLDKNVKLLDCPGVVMLKSQENDASVVLKNCKRIEKLDNPINPVKEILKLCPPEQLVTHYKIGSFKLGDVDDFLLKVGTVRGKLKKGGIVDINAAARIVLHDWNEGKIIYYTMPPNRDQGEPSEANIVSDFSKEFNIDEVYSSESSYIGSLISVDNFNAVEVPSSHPLTLDEMMLEDETQIKPAEQGEGPGNLAEVDESMEEDDVGKNKGNSEAGMQNEKLYAADGMLNTKMRRAEKKKRKKAKKAGASSDPVDGDYDFKVDYFQKGASMDDAEESKSEDDYEQVNSEVPMNE</sequence>
<evidence type="ECO:0000256" key="6">
    <source>
        <dbReference type="SAM" id="Coils"/>
    </source>
</evidence>
<evidence type="ECO:0000256" key="5">
    <source>
        <dbReference type="ARBA" id="ARBA00023242"/>
    </source>
</evidence>
<feature type="compositionally biased region" description="Basic residues" evidence="7">
    <location>
        <begin position="463"/>
        <end position="477"/>
    </location>
</feature>
<name>A0A0B2PTX6_GLYSO</name>
<keyword evidence="5" id="KW-0539">Nucleus</keyword>
<keyword evidence="3 6" id="KW-0175">Coiled coil</keyword>
<keyword evidence="4" id="KW-0342">GTP-binding</keyword>
<evidence type="ECO:0000256" key="3">
    <source>
        <dbReference type="ARBA" id="ARBA00023054"/>
    </source>
</evidence>
<feature type="coiled-coil region" evidence="6">
    <location>
        <begin position="64"/>
        <end position="92"/>
    </location>
</feature>
<dbReference type="Gene3D" id="3.40.50.300">
    <property type="entry name" value="P-loop containing nucleotide triphosphate hydrolases"/>
    <property type="match status" value="2"/>
</dbReference>
<protein>
    <submittedName>
        <fullName evidence="10">Guanine nucleotide-binding protein-like 3 like</fullName>
    </submittedName>
</protein>
<gene>
    <name evidence="10" type="ORF">glysoja_046146</name>
</gene>
<dbReference type="InterPro" id="IPR023179">
    <property type="entry name" value="GTP-bd_ortho_bundle_sf"/>
</dbReference>
<dbReference type="PANTHER" id="PTHR11089">
    <property type="entry name" value="GTP-BINDING PROTEIN-RELATED"/>
    <property type="match status" value="1"/>
</dbReference>
<evidence type="ECO:0000313" key="10">
    <source>
        <dbReference type="EMBL" id="KHN12615.1"/>
    </source>
</evidence>
<accession>A0A0B2PTX6</accession>
<dbReference type="SUPFAM" id="SSF52540">
    <property type="entry name" value="P-loop containing nucleoside triphosphate hydrolases"/>
    <property type="match status" value="1"/>
</dbReference>
<dbReference type="FunFam" id="1.10.1580.10:FF:000002">
    <property type="entry name" value="Guanine nucleotide-binding protein-like 3 (nucleolar)-like"/>
    <property type="match status" value="1"/>
</dbReference>
<feature type="compositionally biased region" description="Basic residues" evidence="7">
    <location>
        <begin position="26"/>
        <end position="44"/>
    </location>
</feature>
<reference evidence="10" key="1">
    <citation type="submission" date="2014-07" db="EMBL/GenBank/DDBJ databases">
        <title>Identification of a novel salt tolerance gene in wild soybean by whole-genome sequencing.</title>
        <authorList>
            <person name="Lam H.-M."/>
            <person name="Qi X."/>
            <person name="Li M.-W."/>
            <person name="Liu X."/>
            <person name="Xie M."/>
            <person name="Ni M."/>
            <person name="Xu X."/>
        </authorList>
    </citation>
    <scope>NUCLEOTIDE SEQUENCE [LARGE SCALE GENOMIC DNA]</scope>
    <source>
        <tissue evidence="10">Root</tissue>
    </source>
</reference>
<evidence type="ECO:0000259" key="9">
    <source>
        <dbReference type="Pfam" id="PF08701"/>
    </source>
</evidence>
<dbReference type="InterPro" id="IPR006073">
    <property type="entry name" value="GTP-bd"/>
</dbReference>
<dbReference type="InterPro" id="IPR050755">
    <property type="entry name" value="TRAFAC_YlqF/YawG_RiboMat"/>
</dbReference>
<dbReference type="PANTHER" id="PTHR11089:SF30">
    <property type="entry name" value="GUANINE NUCLEOTIDE-BINDING PROTEIN-LIKE 3 HOMOLOG"/>
    <property type="match status" value="1"/>
</dbReference>
<feature type="compositionally biased region" description="Acidic residues" evidence="7">
    <location>
        <begin position="503"/>
        <end position="515"/>
    </location>
</feature>
<comment type="subcellular location">
    <subcellularLocation>
        <location evidence="1">Nucleus</location>
    </subcellularLocation>
</comment>
<dbReference type="Gene3D" id="1.10.1580.10">
    <property type="match status" value="1"/>
</dbReference>
<dbReference type="InterPro" id="IPR014813">
    <property type="entry name" value="Gnl3_N_dom"/>
</dbReference>
<evidence type="ECO:0000256" key="2">
    <source>
        <dbReference type="ARBA" id="ARBA00022741"/>
    </source>
</evidence>
<dbReference type="GO" id="GO:0005730">
    <property type="term" value="C:nucleolus"/>
    <property type="evidence" value="ECO:0007669"/>
    <property type="project" value="UniProtKB-ARBA"/>
</dbReference>
<evidence type="ECO:0000259" key="8">
    <source>
        <dbReference type="Pfam" id="PF01926"/>
    </source>
</evidence>
<dbReference type="Pfam" id="PF01926">
    <property type="entry name" value="MMR_HSR1"/>
    <property type="match status" value="1"/>
</dbReference>
<dbReference type="EMBL" id="KN663012">
    <property type="protein sequence ID" value="KHN12615.1"/>
    <property type="molecule type" value="Genomic_DNA"/>
</dbReference>
<evidence type="ECO:0000256" key="1">
    <source>
        <dbReference type="ARBA" id="ARBA00004123"/>
    </source>
</evidence>
<feature type="compositionally biased region" description="Acidic residues" evidence="7">
    <location>
        <begin position="427"/>
        <end position="436"/>
    </location>
</feature>
<feature type="compositionally biased region" description="Polar residues" evidence="7">
    <location>
        <begin position="516"/>
        <end position="525"/>
    </location>
</feature>
<keyword evidence="2" id="KW-0547">Nucleotide-binding</keyword>
<feature type="domain" description="Guanine nucleotide-binding protein-like 3 N-terminal" evidence="9">
    <location>
        <begin position="15"/>
        <end position="91"/>
    </location>
</feature>
<dbReference type="AlphaFoldDB" id="A0A0B2PTX6"/>
<evidence type="ECO:0000256" key="7">
    <source>
        <dbReference type="SAM" id="MobiDB-lite"/>
    </source>
</evidence>
<organism evidence="10">
    <name type="scientific">Glycine soja</name>
    <name type="common">Wild soybean</name>
    <dbReference type="NCBI Taxonomy" id="3848"/>
    <lineage>
        <taxon>Eukaryota</taxon>
        <taxon>Viridiplantae</taxon>
        <taxon>Streptophyta</taxon>
        <taxon>Embryophyta</taxon>
        <taxon>Tracheophyta</taxon>
        <taxon>Spermatophyta</taxon>
        <taxon>Magnoliopsida</taxon>
        <taxon>eudicotyledons</taxon>
        <taxon>Gunneridae</taxon>
        <taxon>Pentapetalae</taxon>
        <taxon>rosids</taxon>
        <taxon>fabids</taxon>
        <taxon>Fabales</taxon>
        <taxon>Fabaceae</taxon>
        <taxon>Papilionoideae</taxon>
        <taxon>50 kb inversion clade</taxon>
        <taxon>NPAAA clade</taxon>
        <taxon>indigoferoid/millettioid clade</taxon>
        <taxon>Phaseoleae</taxon>
        <taxon>Glycine</taxon>
        <taxon>Glycine subgen. Soja</taxon>
    </lineage>
</organism>